<dbReference type="Gene3D" id="3.30.565.10">
    <property type="entry name" value="Histidine kinase-like ATPase, C-terminal domain"/>
    <property type="match status" value="1"/>
</dbReference>
<dbReference type="AlphaFoldDB" id="A0A6M2BPP0"/>
<evidence type="ECO:0000256" key="6">
    <source>
        <dbReference type="ARBA" id="ARBA00022741"/>
    </source>
</evidence>
<dbReference type="Gene3D" id="6.10.340.10">
    <property type="match status" value="1"/>
</dbReference>
<dbReference type="GO" id="GO:0000156">
    <property type="term" value="F:phosphorelay response regulator activity"/>
    <property type="evidence" value="ECO:0007669"/>
    <property type="project" value="TreeGrafter"/>
</dbReference>
<evidence type="ECO:0000259" key="11">
    <source>
        <dbReference type="PROSITE" id="PS50109"/>
    </source>
</evidence>
<accession>A0A6M2BPP0</accession>
<evidence type="ECO:0000259" key="12">
    <source>
        <dbReference type="PROSITE" id="PS50885"/>
    </source>
</evidence>
<evidence type="ECO:0000256" key="9">
    <source>
        <dbReference type="ARBA" id="ARBA00023012"/>
    </source>
</evidence>
<gene>
    <name evidence="13" type="ORF">G7Y85_05265</name>
</gene>
<dbReference type="InterPro" id="IPR003660">
    <property type="entry name" value="HAMP_dom"/>
</dbReference>
<evidence type="ECO:0000313" key="13">
    <source>
        <dbReference type="EMBL" id="NGY04165.1"/>
    </source>
</evidence>
<keyword evidence="10" id="KW-0472">Membrane</keyword>
<comment type="subcellular location">
    <subcellularLocation>
        <location evidence="2">Membrane</location>
    </subcellularLocation>
</comment>
<dbReference type="InterPro" id="IPR036097">
    <property type="entry name" value="HisK_dim/P_sf"/>
</dbReference>
<evidence type="ECO:0000256" key="1">
    <source>
        <dbReference type="ARBA" id="ARBA00000085"/>
    </source>
</evidence>
<dbReference type="SMART" id="SM00387">
    <property type="entry name" value="HATPase_c"/>
    <property type="match status" value="1"/>
</dbReference>
<dbReference type="SUPFAM" id="SSF55874">
    <property type="entry name" value="ATPase domain of HSP90 chaperone/DNA topoisomerase II/histidine kinase"/>
    <property type="match status" value="1"/>
</dbReference>
<evidence type="ECO:0000256" key="5">
    <source>
        <dbReference type="ARBA" id="ARBA00022679"/>
    </source>
</evidence>
<dbReference type="InterPro" id="IPR036890">
    <property type="entry name" value="HATPase_C_sf"/>
</dbReference>
<dbReference type="SUPFAM" id="SSF47384">
    <property type="entry name" value="Homodimeric domain of signal transducing histidine kinase"/>
    <property type="match status" value="1"/>
</dbReference>
<keyword evidence="7" id="KW-0418">Kinase</keyword>
<reference evidence="13 14" key="1">
    <citation type="journal article" date="2014" name="Int. J. Syst. Evol. Microbiol.">
        <title>Solimonas terrae sp. nov., isolated from soil.</title>
        <authorList>
            <person name="Kim S.J."/>
            <person name="Moon J.Y."/>
            <person name="Weon H.Y."/>
            <person name="Ahn J.H."/>
            <person name="Chen W.M."/>
            <person name="Kwon S.W."/>
        </authorList>
    </citation>
    <scope>NUCLEOTIDE SEQUENCE [LARGE SCALE GENOMIC DNA]</scope>
    <source>
        <strain evidence="13 14">KIS83-12</strain>
    </source>
</reference>
<comment type="catalytic activity">
    <reaction evidence="1">
        <text>ATP + protein L-histidine = ADP + protein N-phospho-L-histidine.</text>
        <dbReference type="EC" id="2.7.13.3"/>
    </reaction>
</comment>
<dbReference type="GO" id="GO:0030295">
    <property type="term" value="F:protein kinase activator activity"/>
    <property type="evidence" value="ECO:0007669"/>
    <property type="project" value="TreeGrafter"/>
</dbReference>
<keyword evidence="6" id="KW-0547">Nucleotide-binding</keyword>
<dbReference type="GO" id="GO:0016020">
    <property type="term" value="C:membrane"/>
    <property type="evidence" value="ECO:0007669"/>
    <property type="project" value="UniProtKB-SubCell"/>
</dbReference>
<dbReference type="RefSeq" id="WP_166252874.1">
    <property type="nucleotide sequence ID" value="NZ_JAAMOW010000002.1"/>
</dbReference>
<dbReference type="Gene3D" id="3.30.450.20">
    <property type="entry name" value="PAS domain"/>
    <property type="match status" value="1"/>
</dbReference>
<dbReference type="PANTHER" id="PTHR42878:SF7">
    <property type="entry name" value="SENSOR HISTIDINE KINASE GLRK"/>
    <property type="match status" value="1"/>
</dbReference>
<keyword evidence="9" id="KW-0902">Two-component regulatory system</keyword>
<dbReference type="InterPro" id="IPR003594">
    <property type="entry name" value="HATPase_dom"/>
</dbReference>
<dbReference type="GO" id="GO:0000155">
    <property type="term" value="F:phosphorelay sensor kinase activity"/>
    <property type="evidence" value="ECO:0007669"/>
    <property type="project" value="InterPro"/>
</dbReference>
<sequence>MRPFSLQARLSLVFVIVSALAAMAAVLVAQRTASMLLAALAATAVALLAGSWLAHQLVQPLERLLRALEGAVASFRDGDFSFSIADDRRGPLGALTRLHNALGQTLREQRQHLTQRELLLDTVVQNTPTALVLVDDSGHVAYANLAARQLFNDNRSLAGMSFEAIVASGPASMREALAEGGDALFSVDFSEGEETFHLSQRGFRLQGRGHRLYLFRRMTRELSRQEVATWKKVIRVMSHELNNSLAPISSLAHSGGELARRGQTERLPDVFASIGGRAKHLHSFIESYATFARLPAPRPEAVVWQDLVSALRLQAEFRVAGSVPDGQARFDRAQIEQVLINLLKNAHEAGSDADAVELEVRRVAANWRVEVRDRGSGMSETVLANALLPFYSTKRAGTGLGLALAREIAEAHGGRLQLANRDGGGLRVSLMLPA</sequence>
<dbReference type="InterPro" id="IPR004358">
    <property type="entry name" value="Sig_transdc_His_kin-like_C"/>
</dbReference>
<evidence type="ECO:0000256" key="2">
    <source>
        <dbReference type="ARBA" id="ARBA00004370"/>
    </source>
</evidence>
<dbReference type="Proteomes" id="UP000472676">
    <property type="component" value="Unassembled WGS sequence"/>
</dbReference>
<evidence type="ECO:0000256" key="7">
    <source>
        <dbReference type="ARBA" id="ARBA00022777"/>
    </source>
</evidence>
<dbReference type="PROSITE" id="PS50109">
    <property type="entry name" value="HIS_KIN"/>
    <property type="match status" value="1"/>
</dbReference>
<dbReference type="EC" id="2.7.13.3" evidence="3"/>
<protein>
    <recommendedName>
        <fullName evidence="3">histidine kinase</fullName>
        <ecNumber evidence="3">2.7.13.3</ecNumber>
    </recommendedName>
</protein>
<feature type="transmembrane region" description="Helical" evidence="10">
    <location>
        <begin position="34"/>
        <end position="54"/>
    </location>
</feature>
<evidence type="ECO:0000256" key="8">
    <source>
        <dbReference type="ARBA" id="ARBA00022840"/>
    </source>
</evidence>
<name>A0A6M2BPP0_9GAMM</name>
<dbReference type="InterPro" id="IPR035965">
    <property type="entry name" value="PAS-like_dom_sf"/>
</dbReference>
<proteinExistence type="predicted"/>
<dbReference type="GO" id="GO:0005524">
    <property type="term" value="F:ATP binding"/>
    <property type="evidence" value="ECO:0007669"/>
    <property type="project" value="UniProtKB-KW"/>
</dbReference>
<dbReference type="PROSITE" id="PS50885">
    <property type="entry name" value="HAMP"/>
    <property type="match status" value="1"/>
</dbReference>
<dbReference type="GO" id="GO:0007234">
    <property type="term" value="P:osmosensory signaling via phosphorelay pathway"/>
    <property type="evidence" value="ECO:0007669"/>
    <property type="project" value="TreeGrafter"/>
</dbReference>
<feature type="domain" description="Histidine kinase" evidence="11">
    <location>
        <begin position="236"/>
        <end position="434"/>
    </location>
</feature>
<evidence type="ECO:0000256" key="10">
    <source>
        <dbReference type="SAM" id="Phobius"/>
    </source>
</evidence>
<keyword evidence="10" id="KW-1133">Transmembrane helix</keyword>
<keyword evidence="5" id="KW-0808">Transferase</keyword>
<dbReference type="EMBL" id="JAAMOW010000002">
    <property type="protein sequence ID" value="NGY04165.1"/>
    <property type="molecule type" value="Genomic_DNA"/>
</dbReference>
<evidence type="ECO:0000256" key="4">
    <source>
        <dbReference type="ARBA" id="ARBA00022553"/>
    </source>
</evidence>
<evidence type="ECO:0000313" key="14">
    <source>
        <dbReference type="Proteomes" id="UP000472676"/>
    </source>
</evidence>
<keyword evidence="4" id="KW-0597">Phosphoprotein</keyword>
<dbReference type="PANTHER" id="PTHR42878">
    <property type="entry name" value="TWO-COMPONENT HISTIDINE KINASE"/>
    <property type="match status" value="1"/>
</dbReference>
<keyword evidence="10" id="KW-0812">Transmembrane</keyword>
<keyword evidence="8 13" id="KW-0067">ATP-binding</keyword>
<dbReference type="InterPro" id="IPR050351">
    <property type="entry name" value="BphY/WalK/GraS-like"/>
</dbReference>
<evidence type="ECO:0000256" key="3">
    <source>
        <dbReference type="ARBA" id="ARBA00012438"/>
    </source>
</evidence>
<feature type="domain" description="HAMP" evidence="12">
    <location>
        <begin position="55"/>
        <end position="111"/>
    </location>
</feature>
<dbReference type="Pfam" id="PF02518">
    <property type="entry name" value="HATPase_c"/>
    <property type="match status" value="1"/>
</dbReference>
<comment type="caution">
    <text evidence="13">The sequence shown here is derived from an EMBL/GenBank/DDBJ whole genome shotgun (WGS) entry which is preliminary data.</text>
</comment>
<dbReference type="SUPFAM" id="SSF55785">
    <property type="entry name" value="PYP-like sensor domain (PAS domain)"/>
    <property type="match status" value="1"/>
</dbReference>
<dbReference type="PRINTS" id="PR00344">
    <property type="entry name" value="BCTRLSENSOR"/>
</dbReference>
<keyword evidence="14" id="KW-1185">Reference proteome</keyword>
<organism evidence="13 14">
    <name type="scientific">Solimonas terrae</name>
    <dbReference type="NCBI Taxonomy" id="1396819"/>
    <lineage>
        <taxon>Bacteria</taxon>
        <taxon>Pseudomonadati</taxon>
        <taxon>Pseudomonadota</taxon>
        <taxon>Gammaproteobacteria</taxon>
        <taxon>Nevskiales</taxon>
        <taxon>Nevskiaceae</taxon>
        <taxon>Solimonas</taxon>
    </lineage>
</organism>
<dbReference type="CDD" id="cd00075">
    <property type="entry name" value="HATPase"/>
    <property type="match status" value="1"/>
</dbReference>
<dbReference type="InterPro" id="IPR005467">
    <property type="entry name" value="His_kinase_dom"/>
</dbReference>